<keyword evidence="7" id="KW-1133">Transmembrane helix</keyword>
<evidence type="ECO:0000256" key="4">
    <source>
        <dbReference type="ARBA" id="ARBA00022630"/>
    </source>
</evidence>
<evidence type="ECO:0000259" key="9">
    <source>
        <dbReference type="Pfam" id="PF07992"/>
    </source>
</evidence>
<evidence type="ECO:0000256" key="7">
    <source>
        <dbReference type="ARBA" id="ARBA00022989"/>
    </source>
</evidence>
<dbReference type="PANTHER" id="PTHR43429">
    <property type="entry name" value="PYRIDINE NUCLEOTIDE-DISULFIDE OXIDOREDUCTASE DOMAIN-CONTAINING"/>
    <property type="match status" value="1"/>
</dbReference>
<comment type="similarity">
    <text evidence="3">Belongs to the Orai family.</text>
</comment>
<dbReference type="GO" id="GO:0016020">
    <property type="term" value="C:membrane"/>
    <property type="evidence" value="ECO:0007669"/>
    <property type="project" value="UniProtKB-SubCell"/>
</dbReference>
<dbReference type="InterPro" id="IPR012446">
    <property type="entry name" value="CRAC_channel"/>
</dbReference>
<comment type="subcellular location">
    <subcellularLocation>
        <location evidence="2">Membrane</location>
        <topology evidence="2">Multi-pass membrane protein</topology>
    </subcellularLocation>
</comment>
<evidence type="ECO:0000313" key="11">
    <source>
        <dbReference type="Proteomes" id="UP001626550"/>
    </source>
</evidence>
<comment type="caution">
    <text evidence="10">The sequence shown here is derived from an EMBL/GenBank/DDBJ whole genome shotgun (WGS) entry which is preliminary data.</text>
</comment>
<keyword evidence="8" id="KW-0472">Membrane</keyword>
<sequence>MSEISIKRDDYPEEVSLMNSNLNQGAISAKYRALHLSRAKLKASSRVSALLAGFAMVAIVELEASEYDFVIIGGGIGGVVCVETLCELLSPSPITQMANNSMDSTPASVCLISSCSILKMAVNLRRLTNMMERFDVEERPGSQLEQVWPQLLTILTADVTHLDLSKREIRLGDQNVLRFKQLCIATGGIPISIAKENPYVLTLRDTESVATFQNRLSESRRLVLVGNGGIATEIAHEVQGCEVVWLVKHKSISTPFLDADAAKFLINARRSSCKQTTRENSNLFKRAQEKDGSGLCVDECMETSVEGVYAVGDAAFASWTNKAPHWFQMRLWTQARSMAFQAAKCMYAKFMGKPQPPLDIAFDLFTHVTTFFGFKVVMIGCYNGQGMDLLSDECYLLMRITPGVEYVKCVMKNGRMQGALLIGETDLEETFENLILDQLFIKDTEDSLLDPDIDIDDFYD</sequence>
<dbReference type="EMBL" id="JBJKFK010001978">
    <property type="protein sequence ID" value="KAL3311874.1"/>
    <property type="molecule type" value="Genomic_DNA"/>
</dbReference>
<dbReference type="Gene3D" id="3.50.50.60">
    <property type="entry name" value="FAD/NAD(P)-binding domain"/>
    <property type="match status" value="2"/>
</dbReference>
<dbReference type="PRINTS" id="PR00411">
    <property type="entry name" value="PNDRDTASEI"/>
</dbReference>
<proteinExistence type="inferred from homology"/>
<dbReference type="InterPro" id="IPR023753">
    <property type="entry name" value="FAD/NAD-binding_dom"/>
</dbReference>
<dbReference type="Gene3D" id="1.20.140.140">
    <property type="entry name" value="Calcium release-activated calcium channel protein Orai"/>
    <property type="match status" value="1"/>
</dbReference>
<evidence type="ECO:0000256" key="1">
    <source>
        <dbReference type="ARBA" id="ARBA00001974"/>
    </source>
</evidence>
<evidence type="ECO:0000256" key="8">
    <source>
        <dbReference type="ARBA" id="ARBA00023136"/>
    </source>
</evidence>
<evidence type="ECO:0000256" key="2">
    <source>
        <dbReference type="ARBA" id="ARBA00004141"/>
    </source>
</evidence>
<dbReference type="InterPro" id="IPR036188">
    <property type="entry name" value="FAD/NAD-bd_sf"/>
</dbReference>
<keyword evidence="5" id="KW-0812">Transmembrane</keyword>
<accession>A0ABD2PX79</accession>
<dbReference type="Pfam" id="PF07856">
    <property type="entry name" value="Orai-1"/>
    <property type="match status" value="1"/>
</dbReference>
<dbReference type="InterPro" id="IPR038350">
    <property type="entry name" value="Orai_sf"/>
</dbReference>
<reference evidence="10 11" key="1">
    <citation type="submission" date="2024-11" db="EMBL/GenBank/DDBJ databases">
        <title>Adaptive evolution of stress response genes in parasites aligns with host niche diversity.</title>
        <authorList>
            <person name="Hahn C."/>
            <person name="Resl P."/>
        </authorList>
    </citation>
    <scope>NUCLEOTIDE SEQUENCE [LARGE SCALE GENOMIC DNA]</scope>
    <source>
        <strain evidence="10">EGGRZ-B1_66</strain>
        <tissue evidence="10">Body</tissue>
    </source>
</reference>
<keyword evidence="6" id="KW-0274">FAD</keyword>
<dbReference type="AlphaFoldDB" id="A0ABD2PX79"/>
<organism evidence="10 11">
    <name type="scientific">Cichlidogyrus casuarinus</name>
    <dbReference type="NCBI Taxonomy" id="1844966"/>
    <lineage>
        <taxon>Eukaryota</taxon>
        <taxon>Metazoa</taxon>
        <taxon>Spiralia</taxon>
        <taxon>Lophotrochozoa</taxon>
        <taxon>Platyhelminthes</taxon>
        <taxon>Monogenea</taxon>
        <taxon>Monopisthocotylea</taxon>
        <taxon>Dactylogyridea</taxon>
        <taxon>Ancyrocephalidae</taxon>
        <taxon>Cichlidogyrus</taxon>
    </lineage>
</organism>
<keyword evidence="11" id="KW-1185">Reference proteome</keyword>
<dbReference type="Proteomes" id="UP001626550">
    <property type="component" value="Unassembled WGS sequence"/>
</dbReference>
<name>A0ABD2PX79_9PLAT</name>
<protein>
    <submittedName>
        <fullName evidence="10">Pyridine nucleotide-disulfide oxidoreductase domain-containing protein 1</fullName>
    </submittedName>
</protein>
<feature type="domain" description="FAD/NAD(P)-binding" evidence="9">
    <location>
        <begin position="67"/>
        <end position="268"/>
    </location>
</feature>
<comment type="cofactor">
    <cofactor evidence="1">
        <name>FAD</name>
        <dbReference type="ChEBI" id="CHEBI:57692"/>
    </cofactor>
</comment>
<dbReference type="InterPro" id="IPR050260">
    <property type="entry name" value="FAD-bd_OxRdtase"/>
</dbReference>
<keyword evidence="4" id="KW-0285">Flavoprotein</keyword>
<dbReference type="Pfam" id="PF07992">
    <property type="entry name" value="Pyr_redox_2"/>
    <property type="match status" value="1"/>
</dbReference>
<evidence type="ECO:0000313" key="10">
    <source>
        <dbReference type="EMBL" id="KAL3311874.1"/>
    </source>
</evidence>
<dbReference type="PRINTS" id="PR00368">
    <property type="entry name" value="FADPNR"/>
</dbReference>
<evidence type="ECO:0000256" key="6">
    <source>
        <dbReference type="ARBA" id="ARBA00022827"/>
    </source>
</evidence>
<gene>
    <name evidence="10" type="primary">PYROXD1</name>
    <name evidence="10" type="ORF">Ciccas_009542</name>
</gene>
<evidence type="ECO:0000256" key="3">
    <source>
        <dbReference type="ARBA" id="ARBA00008062"/>
    </source>
</evidence>
<dbReference type="SUPFAM" id="SSF51905">
    <property type="entry name" value="FAD/NAD(P)-binding domain"/>
    <property type="match status" value="2"/>
</dbReference>
<evidence type="ECO:0000256" key="5">
    <source>
        <dbReference type="ARBA" id="ARBA00022692"/>
    </source>
</evidence>
<dbReference type="PANTHER" id="PTHR43429:SF2">
    <property type="entry name" value="PYRIDINE NUCLEOTIDE-DISULFIDE OXIDOREDUCTASE DOMAIN-CONTAINING PROTEIN 1"/>
    <property type="match status" value="1"/>
</dbReference>